<dbReference type="Proteomes" id="UP000653493">
    <property type="component" value="Unassembled WGS sequence"/>
</dbReference>
<dbReference type="InterPro" id="IPR002818">
    <property type="entry name" value="DJ-1/PfpI"/>
</dbReference>
<dbReference type="EMBL" id="BMSL01000004">
    <property type="protein sequence ID" value="GGS32901.1"/>
    <property type="molecule type" value="Genomic_DNA"/>
</dbReference>
<feature type="domain" description="DJ-1/PfpI" evidence="1">
    <location>
        <begin position="2"/>
        <end position="162"/>
    </location>
</feature>
<gene>
    <name evidence="2" type="ORF">GCM10010238_22720</name>
</gene>
<protein>
    <submittedName>
        <fullName evidence="2">Glutamine amidotransferase</fullName>
    </submittedName>
</protein>
<name>A0A918GFN2_STRGD</name>
<keyword evidence="2" id="KW-0315">Glutamine amidotransferase</keyword>
<dbReference type="InterPro" id="IPR029062">
    <property type="entry name" value="Class_I_gatase-like"/>
</dbReference>
<dbReference type="AlphaFoldDB" id="A0A918GFN2"/>
<evidence type="ECO:0000313" key="3">
    <source>
        <dbReference type="Proteomes" id="UP000653493"/>
    </source>
</evidence>
<evidence type="ECO:0000259" key="1">
    <source>
        <dbReference type="Pfam" id="PF01965"/>
    </source>
</evidence>
<accession>A0A918GFN2</accession>
<evidence type="ECO:0000313" key="2">
    <source>
        <dbReference type="EMBL" id="GGS32901.1"/>
    </source>
</evidence>
<dbReference type="Pfam" id="PF01965">
    <property type="entry name" value="DJ-1_PfpI"/>
    <property type="match status" value="1"/>
</dbReference>
<proteinExistence type="predicted"/>
<dbReference type="PANTHER" id="PTHR43130">
    <property type="entry name" value="ARAC-FAMILY TRANSCRIPTIONAL REGULATOR"/>
    <property type="match status" value="1"/>
</dbReference>
<sequence length="216" mass="22686">MQIAIVLYDRFTALDAVGPYETLGRLPDAETVFVAEETGPVRADTGDLALVADRTLAEVPAPGIVVVPGGPGQTPQMANTALLDWLRAADATSTWTTSVCTGSLLLAAAGLLTGRRATSHWLALDHLAHYGARPTGERVVTDGKYVTAAGVSAGIDMGLTLLGRIAGDDHARAVQLLTEYDPQPPYDAGSPDKAPAHLVAEFRGQGRFTLTQARSR</sequence>
<reference evidence="2" key="2">
    <citation type="submission" date="2020-09" db="EMBL/GenBank/DDBJ databases">
        <authorList>
            <person name="Sun Q."/>
            <person name="Ohkuma M."/>
        </authorList>
    </citation>
    <scope>NUCLEOTIDE SEQUENCE</scope>
    <source>
        <strain evidence="2">JCM 4234</strain>
    </source>
</reference>
<dbReference type="PANTHER" id="PTHR43130:SF2">
    <property type="entry name" value="DJ-1_PFPI DOMAIN-CONTAINING PROTEIN"/>
    <property type="match status" value="1"/>
</dbReference>
<dbReference type="CDD" id="cd03139">
    <property type="entry name" value="GATase1_PfpI_2"/>
    <property type="match status" value="1"/>
</dbReference>
<dbReference type="GO" id="GO:0006355">
    <property type="term" value="P:regulation of DNA-templated transcription"/>
    <property type="evidence" value="ECO:0007669"/>
    <property type="project" value="TreeGrafter"/>
</dbReference>
<organism evidence="2 3">
    <name type="scientific">Streptomyces griseoviridis</name>
    <dbReference type="NCBI Taxonomy" id="45398"/>
    <lineage>
        <taxon>Bacteria</taxon>
        <taxon>Bacillati</taxon>
        <taxon>Actinomycetota</taxon>
        <taxon>Actinomycetes</taxon>
        <taxon>Kitasatosporales</taxon>
        <taxon>Streptomycetaceae</taxon>
        <taxon>Streptomyces</taxon>
    </lineage>
</organism>
<dbReference type="Gene3D" id="3.40.50.880">
    <property type="match status" value="1"/>
</dbReference>
<comment type="caution">
    <text evidence="2">The sequence shown here is derived from an EMBL/GenBank/DDBJ whole genome shotgun (WGS) entry which is preliminary data.</text>
</comment>
<reference evidence="2" key="1">
    <citation type="journal article" date="2014" name="Int. J. Syst. Evol. Microbiol.">
        <title>Complete genome sequence of Corynebacterium casei LMG S-19264T (=DSM 44701T), isolated from a smear-ripened cheese.</title>
        <authorList>
            <consortium name="US DOE Joint Genome Institute (JGI-PGF)"/>
            <person name="Walter F."/>
            <person name="Albersmeier A."/>
            <person name="Kalinowski J."/>
            <person name="Ruckert C."/>
        </authorList>
    </citation>
    <scope>NUCLEOTIDE SEQUENCE</scope>
    <source>
        <strain evidence="2">JCM 4234</strain>
    </source>
</reference>
<keyword evidence="3" id="KW-1185">Reference proteome</keyword>
<dbReference type="InterPro" id="IPR052158">
    <property type="entry name" value="INH-QAR"/>
</dbReference>
<dbReference type="SUPFAM" id="SSF52317">
    <property type="entry name" value="Class I glutamine amidotransferase-like"/>
    <property type="match status" value="1"/>
</dbReference>